<dbReference type="EMBL" id="CP063849">
    <property type="protein sequence ID" value="QOY88316.1"/>
    <property type="molecule type" value="Genomic_DNA"/>
</dbReference>
<protein>
    <submittedName>
        <fullName evidence="1">Uncharacterized protein</fullName>
    </submittedName>
</protein>
<keyword evidence="2" id="KW-1185">Reference proteome</keyword>
<dbReference type="RefSeq" id="WP_194449979.1">
    <property type="nucleotide sequence ID" value="NZ_CP063849.1"/>
</dbReference>
<evidence type="ECO:0000313" key="2">
    <source>
        <dbReference type="Proteomes" id="UP000593892"/>
    </source>
</evidence>
<dbReference type="AlphaFoldDB" id="A0A7S7NRF8"/>
<gene>
    <name evidence="1" type="ORF">IRI77_37230</name>
</gene>
<evidence type="ECO:0000313" key="1">
    <source>
        <dbReference type="EMBL" id="QOY88316.1"/>
    </source>
</evidence>
<name>A0A7S7NRF8_PALFE</name>
<reference evidence="1 2" key="1">
    <citation type="submission" date="2020-10" db="EMBL/GenBank/DDBJ databases">
        <title>Complete genome sequence of Paludibaculum fermentans P105T, a facultatively anaerobic acidobacterium capable of dissimilatory Fe(III) reduction.</title>
        <authorList>
            <person name="Dedysh S.N."/>
            <person name="Beletsky A.V."/>
            <person name="Kulichevskaya I.S."/>
            <person name="Mardanov A.V."/>
            <person name="Ravin N.V."/>
        </authorList>
    </citation>
    <scope>NUCLEOTIDE SEQUENCE [LARGE SCALE GENOMIC DNA]</scope>
    <source>
        <strain evidence="1 2">P105</strain>
    </source>
</reference>
<sequence>METGNPHLVNLLAADAGGPGRAILDFKLSKFDVETDASPEDLVVTLPTYSADLNDYLTKVFTAGGGSPGGGAVITGIGNANPPHFSIHRKNLTVRDALNAIAAESYRLYVANGCRDPRLVSDHNELSFGPTGWEFHYVPPAGMGYPQWVWTIFRPLQ</sequence>
<accession>A0A7S7NRF8</accession>
<organism evidence="1 2">
    <name type="scientific">Paludibaculum fermentans</name>
    <dbReference type="NCBI Taxonomy" id="1473598"/>
    <lineage>
        <taxon>Bacteria</taxon>
        <taxon>Pseudomonadati</taxon>
        <taxon>Acidobacteriota</taxon>
        <taxon>Terriglobia</taxon>
        <taxon>Bryobacterales</taxon>
        <taxon>Bryobacteraceae</taxon>
        <taxon>Paludibaculum</taxon>
    </lineage>
</organism>
<dbReference type="Proteomes" id="UP000593892">
    <property type="component" value="Chromosome"/>
</dbReference>
<dbReference type="KEGG" id="pfer:IRI77_37230"/>
<proteinExistence type="predicted"/>